<dbReference type="Proteomes" id="UP001165962">
    <property type="component" value="Unassembled WGS sequence"/>
</dbReference>
<reference evidence="1" key="1">
    <citation type="submission" date="2020-03" db="EMBL/GenBank/DDBJ databases">
        <title>Draft sequencing of Paenibacilllus sp. S3N08.</title>
        <authorList>
            <person name="Kim D.-U."/>
        </authorList>
    </citation>
    <scope>NUCLEOTIDE SEQUENCE</scope>
    <source>
        <strain evidence="1">S3N08</strain>
    </source>
</reference>
<protein>
    <submittedName>
        <fullName evidence="1">Uncharacterized protein</fullName>
    </submittedName>
</protein>
<sequence length="70" mass="8060">MVKIRIDIAAADFSKEVSWGTDDLIKAAMDKLKLDADAEAFWKNHEEVCRGNNSFEDEVTYNVEMFSFPR</sequence>
<name>A0ABX0JKX9_9BACL</name>
<dbReference type="EMBL" id="JAAOIW010000020">
    <property type="protein sequence ID" value="NHN34620.1"/>
    <property type="molecule type" value="Genomic_DNA"/>
</dbReference>
<dbReference type="RefSeq" id="WP_166155824.1">
    <property type="nucleotide sequence ID" value="NZ_JAAOIW010000020.1"/>
</dbReference>
<evidence type="ECO:0000313" key="2">
    <source>
        <dbReference type="Proteomes" id="UP001165962"/>
    </source>
</evidence>
<comment type="caution">
    <text evidence="1">The sequence shown here is derived from an EMBL/GenBank/DDBJ whole genome shotgun (WGS) entry which is preliminary data.</text>
</comment>
<organism evidence="1 2">
    <name type="scientific">Paenibacillus agricola</name>
    <dbReference type="NCBI Taxonomy" id="2716264"/>
    <lineage>
        <taxon>Bacteria</taxon>
        <taxon>Bacillati</taxon>
        <taxon>Bacillota</taxon>
        <taxon>Bacilli</taxon>
        <taxon>Bacillales</taxon>
        <taxon>Paenibacillaceae</taxon>
        <taxon>Paenibacillus</taxon>
    </lineage>
</organism>
<accession>A0ABX0JKX9</accession>
<keyword evidence="2" id="KW-1185">Reference proteome</keyword>
<proteinExistence type="predicted"/>
<gene>
    <name evidence="1" type="ORF">G9U52_33080</name>
</gene>
<evidence type="ECO:0000313" key="1">
    <source>
        <dbReference type="EMBL" id="NHN34620.1"/>
    </source>
</evidence>